<evidence type="ECO:0000313" key="2">
    <source>
        <dbReference type="Proteomes" id="UP000831460"/>
    </source>
</evidence>
<sequence length="72" mass="8338">MAKHLYENYTMAEITLKYDARNSIAKRTIEFILSLGVFKKVEPNAIDLSLQEVCEGKITKHKSVDDYFKKIV</sequence>
<dbReference type="Proteomes" id="UP000831460">
    <property type="component" value="Chromosome"/>
</dbReference>
<reference evidence="1 2" key="1">
    <citation type="submission" date="2022-03" db="EMBL/GenBank/DDBJ databases">
        <title>Chryseobacterium sp. isolated from particulate matters in swine house.</title>
        <authorList>
            <person name="Won M."/>
            <person name="Kim S.-J."/>
            <person name="Kwon S.-W."/>
        </authorList>
    </citation>
    <scope>NUCLEOTIDE SEQUENCE [LARGE SCALE GENOMIC DNA]</scope>
    <source>
        <strain evidence="1 2">SC2-2</strain>
    </source>
</reference>
<gene>
    <name evidence="1" type="ORF">MTP09_00070</name>
</gene>
<name>A0ABY4BPE8_9FLAO</name>
<keyword evidence="2" id="KW-1185">Reference proteome</keyword>
<dbReference type="RefSeq" id="WP_243549440.1">
    <property type="nucleotide sequence ID" value="NZ_CP094532.1"/>
</dbReference>
<protein>
    <recommendedName>
        <fullName evidence="3">Antitoxin</fullName>
    </recommendedName>
</protein>
<organism evidence="1 2">
    <name type="scientific">Chryseobacterium suipulveris</name>
    <dbReference type="NCBI Taxonomy" id="2929800"/>
    <lineage>
        <taxon>Bacteria</taxon>
        <taxon>Pseudomonadati</taxon>
        <taxon>Bacteroidota</taxon>
        <taxon>Flavobacteriia</taxon>
        <taxon>Flavobacteriales</taxon>
        <taxon>Weeksellaceae</taxon>
        <taxon>Chryseobacterium group</taxon>
        <taxon>Chryseobacterium</taxon>
    </lineage>
</organism>
<dbReference type="EMBL" id="CP094532">
    <property type="protein sequence ID" value="UOE41077.1"/>
    <property type="molecule type" value="Genomic_DNA"/>
</dbReference>
<evidence type="ECO:0008006" key="3">
    <source>
        <dbReference type="Google" id="ProtNLM"/>
    </source>
</evidence>
<evidence type="ECO:0000313" key="1">
    <source>
        <dbReference type="EMBL" id="UOE41077.1"/>
    </source>
</evidence>
<proteinExistence type="predicted"/>
<accession>A0ABY4BPE8</accession>